<organism evidence="1 2">
    <name type="scientific">Hominisplanchenecus murintestinalis</name>
    <dbReference type="NCBI Taxonomy" id="2941517"/>
    <lineage>
        <taxon>Bacteria</taxon>
        <taxon>Bacillati</taxon>
        <taxon>Bacillota</taxon>
        <taxon>Clostridia</taxon>
        <taxon>Lachnospirales</taxon>
        <taxon>Lachnospiraceae</taxon>
        <taxon>Hominisplanchenecus</taxon>
    </lineage>
</organism>
<reference evidence="1" key="1">
    <citation type="submission" date="2019-04" db="EMBL/GenBank/DDBJ databases">
        <title>Microbes associate with the intestines of laboratory mice.</title>
        <authorList>
            <person name="Navarre W."/>
            <person name="Wong E."/>
            <person name="Huang K."/>
            <person name="Tropini C."/>
            <person name="Ng K."/>
            <person name="Yu B."/>
        </authorList>
    </citation>
    <scope>NUCLEOTIDE SEQUENCE</scope>
    <source>
        <strain evidence="1">NM72_1-8</strain>
    </source>
</reference>
<proteinExistence type="predicted"/>
<keyword evidence="1" id="KW-0418">Kinase</keyword>
<name>A0AC61R2T8_9FIRM</name>
<keyword evidence="2" id="KW-1185">Reference proteome</keyword>
<evidence type="ECO:0000313" key="1">
    <source>
        <dbReference type="EMBL" id="TGY00615.1"/>
    </source>
</evidence>
<dbReference type="Proteomes" id="UP000307720">
    <property type="component" value="Unassembled WGS sequence"/>
</dbReference>
<comment type="caution">
    <text evidence="1">The sequence shown here is derived from an EMBL/GenBank/DDBJ whole genome shotgun (WGS) entry which is preliminary data.</text>
</comment>
<keyword evidence="1" id="KW-0808">Transferase</keyword>
<protein>
    <submittedName>
        <fullName evidence="1">Aspartate kinase</fullName>
        <ecNumber evidence="1">2.7.2.4</ecNumber>
    </submittedName>
</protein>
<dbReference type="EC" id="2.7.2.4" evidence="1"/>
<accession>A0AC61R2T8</accession>
<sequence>MKKVVKFGGSSLASAEQFRKVGDIIRSDEARRFVVPSAPGKRFDGDTKVTDMLYKCYAAAEAGEKFGKLLEDIKARYYEIIHGLELSLSLEEEFQVISESFAGKAGTDYAASRGEYLNGIVMAAYLGYEFVDAAEVICFDEDGNFAADETNAKLSARLAEAESAVVPGFYGAMPDGKVKTFSRGGSDVTGSIVAKAISADIYENWTDVSGFLVTDPRIIENPKVIETITYRELRELSYMGATVLHEDAIFPVRKAGIPINIRNTNAPQDKGTLIVESTCRRPNYTITGIAGKKGFAALNIEKDMMNAEVGFGRKVLQVFEENGISFEHMPSGIDTMTIFVHQSEFEEKEQKVLAGIHRAVNPDSVDLEANLALIAVVGRGMRATRGTAGRIFSALAHANINVKMIDQGSSELNIIIGVRNDDFEAAIKAIYDIFVTTQL</sequence>
<gene>
    <name evidence="1" type="ORF">E5357_00080</name>
</gene>
<dbReference type="EMBL" id="SRZB01000001">
    <property type="protein sequence ID" value="TGY00615.1"/>
    <property type="molecule type" value="Genomic_DNA"/>
</dbReference>
<evidence type="ECO:0000313" key="2">
    <source>
        <dbReference type="Proteomes" id="UP000307720"/>
    </source>
</evidence>